<evidence type="ECO:0000313" key="2">
    <source>
        <dbReference type="EMBL" id="PIW06704.1"/>
    </source>
</evidence>
<dbReference type="EMBL" id="PFFO01000200">
    <property type="protein sequence ID" value="PIW06704.1"/>
    <property type="molecule type" value="Genomic_DNA"/>
</dbReference>
<organism evidence="2 3">
    <name type="scientific">Candidatus Collierbacteria bacterium CG17_big_fil_post_rev_8_21_14_2_50_45_7</name>
    <dbReference type="NCBI Taxonomy" id="1974536"/>
    <lineage>
        <taxon>Bacteria</taxon>
        <taxon>Candidatus Collieribacteriota</taxon>
    </lineage>
</organism>
<dbReference type="Pfam" id="PF08443">
    <property type="entry name" value="RimK"/>
    <property type="match status" value="1"/>
</dbReference>
<dbReference type="Gene3D" id="3.30.470.20">
    <property type="entry name" value="ATP-grasp fold, B domain"/>
    <property type="match status" value="1"/>
</dbReference>
<dbReference type="GO" id="GO:0005737">
    <property type="term" value="C:cytoplasm"/>
    <property type="evidence" value="ECO:0007669"/>
    <property type="project" value="TreeGrafter"/>
</dbReference>
<name>A0A2M7FML2_9BACT</name>
<dbReference type="PANTHER" id="PTHR21621:SF0">
    <property type="entry name" value="BETA-CITRYLGLUTAMATE SYNTHASE B-RELATED"/>
    <property type="match status" value="1"/>
</dbReference>
<dbReference type="Proteomes" id="UP000230556">
    <property type="component" value="Unassembled WGS sequence"/>
</dbReference>
<dbReference type="PANTHER" id="PTHR21621">
    <property type="entry name" value="RIBOSOMAL PROTEIN S6 MODIFICATION PROTEIN"/>
    <property type="match status" value="1"/>
</dbReference>
<feature type="domain" description="ATP-grasp fold RimK-type" evidence="1">
    <location>
        <begin position="3"/>
        <end position="129"/>
    </location>
</feature>
<comment type="caution">
    <text evidence="2">The sequence shown here is derived from an EMBL/GenBank/DDBJ whole genome shotgun (WGS) entry which is preliminary data.</text>
</comment>
<sequence length="145" mass="16207">STLRSVLDLVNRKRRSMILQQFISNEPGVDYRFYVVGNKVVAAMRRATKNKNEFRANISLGGQGVKYRPTPQEEKLAVDISRAIGLEICGVDLIRTDEGLVPIEVNVNAMLKGIEKATGVNVAGKIIDYCVEEGKKFLDKKILRK</sequence>
<proteinExistence type="predicted"/>
<dbReference type="GO" id="GO:0018169">
    <property type="term" value="F:ribosomal S6-glutamic acid ligase activity"/>
    <property type="evidence" value="ECO:0007669"/>
    <property type="project" value="TreeGrafter"/>
</dbReference>
<dbReference type="AlphaFoldDB" id="A0A2M7FML2"/>
<dbReference type="GO" id="GO:0009432">
    <property type="term" value="P:SOS response"/>
    <property type="evidence" value="ECO:0007669"/>
    <property type="project" value="TreeGrafter"/>
</dbReference>
<evidence type="ECO:0000259" key="1">
    <source>
        <dbReference type="Pfam" id="PF08443"/>
    </source>
</evidence>
<accession>A0A2M7FML2</accession>
<feature type="non-terminal residue" evidence="2">
    <location>
        <position position="1"/>
    </location>
</feature>
<dbReference type="SUPFAM" id="SSF56059">
    <property type="entry name" value="Glutathione synthetase ATP-binding domain-like"/>
    <property type="match status" value="1"/>
</dbReference>
<dbReference type="InterPro" id="IPR013651">
    <property type="entry name" value="ATP-grasp_RimK-type"/>
</dbReference>
<gene>
    <name evidence="2" type="ORF">COW38_04465</name>
</gene>
<protein>
    <recommendedName>
        <fullName evidence="1">ATP-grasp fold RimK-type domain-containing protein</fullName>
    </recommendedName>
</protein>
<evidence type="ECO:0000313" key="3">
    <source>
        <dbReference type="Proteomes" id="UP000230556"/>
    </source>
</evidence>
<reference evidence="3" key="1">
    <citation type="submission" date="2017-09" db="EMBL/GenBank/DDBJ databases">
        <title>Depth-based differentiation of microbial function through sediment-hosted aquifers and enrichment of novel symbionts in the deep terrestrial subsurface.</title>
        <authorList>
            <person name="Probst A.J."/>
            <person name="Ladd B."/>
            <person name="Jarett J.K."/>
            <person name="Geller-Mcgrath D.E."/>
            <person name="Sieber C.M.K."/>
            <person name="Emerson J.B."/>
            <person name="Anantharaman K."/>
            <person name="Thomas B.C."/>
            <person name="Malmstrom R."/>
            <person name="Stieglmeier M."/>
            <person name="Klingl A."/>
            <person name="Woyke T."/>
            <person name="Ryan C.M."/>
            <person name="Banfield J.F."/>
        </authorList>
    </citation>
    <scope>NUCLEOTIDE SEQUENCE [LARGE SCALE GENOMIC DNA]</scope>
</reference>